<feature type="compositionally biased region" description="Low complexity" evidence="1">
    <location>
        <begin position="148"/>
        <end position="157"/>
    </location>
</feature>
<dbReference type="Proteomes" id="UP000616885">
    <property type="component" value="Unassembled WGS sequence"/>
</dbReference>
<accession>A0A8H7NLS4</accession>
<organism evidence="2 3">
    <name type="scientific">Bionectria ochroleuca</name>
    <name type="common">Gliocladium roseum</name>
    <dbReference type="NCBI Taxonomy" id="29856"/>
    <lineage>
        <taxon>Eukaryota</taxon>
        <taxon>Fungi</taxon>
        <taxon>Dikarya</taxon>
        <taxon>Ascomycota</taxon>
        <taxon>Pezizomycotina</taxon>
        <taxon>Sordariomycetes</taxon>
        <taxon>Hypocreomycetidae</taxon>
        <taxon>Hypocreales</taxon>
        <taxon>Bionectriaceae</taxon>
        <taxon>Clonostachys</taxon>
    </lineage>
</organism>
<dbReference type="AlphaFoldDB" id="A0A8H7NLS4"/>
<evidence type="ECO:0000313" key="3">
    <source>
        <dbReference type="Proteomes" id="UP000616885"/>
    </source>
</evidence>
<feature type="region of interest" description="Disordered" evidence="1">
    <location>
        <begin position="219"/>
        <end position="254"/>
    </location>
</feature>
<feature type="region of interest" description="Disordered" evidence="1">
    <location>
        <begin position="120"/>
        <end position="188"/>
    </location>
</feature>
<evidence type="ECO:0000313" key="2">
    <source>
        <dbReference type="EMBL" id="KAF9758440.1"/>
    </source>
</evidence>
<comment type="caution">
    <text evidence="2">The sequence shown here is derived from an EMBL/GenBank/DDBJ whole genome shotgun (WGS) entry which is preliminary data.</text>
</comment>
<name>A0A8H7NLS4_BIOOC</name>
<dbReference type="EMBL" id="JADCTT010000001">
    <property type="protein sequence ID" value="KAF9758440.1"/>
    <property type="molecule type" value="Genomic_DNA"/>
</dbReference>
<gene>
    <name evidence="2" type="ORF">IM811_000134</name>
</gene>
<protein>
    <recommendedName>
        <fullName evidence="4">HTH psq-type domain-containing protein</fullName>
    </recommendedName>
</protein>
<dbReference type="InterPro" id="IPR009057">
    <property type="entry name" value="Homeodomain-like_sf"/>
</dbReference>
<feature type="compositionally biased region" description="Basic residues" evidence="1">
    <location>
        <begin position="133"/>
        <end position="147"/>
    </location>
</feature>
<dbReference type="SUPFAM" id="SSF46689">
    <property type="entry name" value="Homeodomain-like"/>
    <property type="match status" value="1"/>
</dbReference>
<feature type="compositionally biased region" description="Low complexity" evidence="1">
    <location>
        <begin position="120"/>
        <end position="132"/>
    </location>
</feature>
<evidence type="ECO:0000256" key="1">
    <source>
        <dbReference type="SAM" id="MobiDB-lite"/>
    </source>
</evidence>
<feature type="compositionally biased region" description="Polar residues" evidence="1">
    <location>
        <begin position="88"/>
        <end position="98"/>
    </location>
</feature>
<dbReference type="Gene3D" id="1.10.10.60">
    <property type="entry name" value="Homeodomain-like"/>
    <property type="match status" value="1"/>
</dbReference>
<reference evidence="2" key="1">
    <citation type="submission" date="2020-10" db="EMBL/GenBank/DDBJ databases">
        <title>High-Quality Genome Resource of Clonostachys rosea strain S41 by Oxford Nanopore Long-Read Sequencing.</title>
        <authorList>
            <person name="Wang H."/>
        </authorList>
    </citation>
    <scope>NUCLEOTIDE SEQUENCE</scope>
    <source>
        <strain evidence="2">S41</strain>
    </source>
</reference>
<proteinExistence type="predicted"/>
<feature type="region of interest" description="Disordered" evidence="1">
    <location>
        <begin position="1"/>
        <end position="21"/>
    </location>
</feature>
<sequence>MTSLPLRNPPAAQPPPQYPTSKMLAMPPGIPAGMVAGAPILRIPCLMATPQPQPEPVVRRQTPQIEYPQEGGLYDGPYGRSPHDPSFRQRNPATNPSQHPMLPPRVNEHHHYMLPRVTEHPQTQHPQTQHPQTQHKIHKSYPRHQRNRSGSGSPSRNEPILAPYPSIHGSAQRPPRMPNVNTPSNYLSVPSLQKPDFSLQAHETLLRQAAMRAALHNGVRQAKPAVERPVRRPLPTGRPGEKPTAPRQTRRTLSDREKLDICLFHENHRSLTHKDIADKFGVERTTVTKILLNKQHHLHPGRN</sequence>
<feature type="compositionally biased region" description="Pro residues" evidence="1">
    <location>
        <begin position="7"/>
        <end position="18"/>
    </location>
</feature>
<feature type="region of interest" description="Disordered" evidence="1">
    <location>
        <begin position="50"/>
        <end position="106"/>
    </location>
</feature>
<feature type="compositionally biased region" description="Polar residues" evidence="1">
    <location>
        <begin position="179"/>
        <end position="188"/>
    </location>
</feature>
<evidence type="ECO:0008006" key="4">
    <source>
        <dbReference type="Google" id="ProtNLM"/>
    </source>
</evidence>